<dbReference type="PATRIC" id="fig|65700.7.peg.4038"/>
<name>A0A0M2KHB1_9GAMM</name>
<dbReference type="EMBL" id="JXNU01000003">
    <property type="protein sequence ID" value="KKF36618.1"/>
    <property type="molecule type" value="Genomic_DNA"/>
</dbReference>
<evidence type="ECO:0000313" key="3">
    <source>
        <dbReference type="Proteomes" id="UP000033924"/>
    </source>
</evidence>
<accession>A0A0M2KHB1</accession>
<proteinExistence type="predicted"/>
<reference evidence="2 3" key="1">
    <citation type="submission" date="2015-01" db="EMBL/GenBank/DDBJ databases">
        <title>Erwinia tracheiphila.</title>
        <authorList>
            <person name="Shapiro L.R."/>
        </authorList>
    </citation>
    <scope>NUCLEOTIDE SEQUENCE [LARGE SCALE GENOMIC DNA]</scope>
    <source>
        <strain evidence="2 3">BuffGH</strain>
    </source>
</reference>
<dbReference type="AlphaFoldDB" id="A0A0M2KHB1"/>
<organism evidence="2 3">
    <name type="scientific">Erwinia tracheiphila</name>
    <dbReference type="NCBI Taxonomy" id="65700"/>
    <lineage>
        <taxon>Bacteria</taxon>
        <taxon>Pseudomonadati</taxon>
        <taxon>Pseudomonadota</taxon>
        <taxon>Gammaproteobacteria</taxon>
        <taxon>Enterobacterales</taxon>
        <taxon>Erwiniaceae</taxon>
        <taxon>Erwinia</taxon>
    </lineage>
</organism>
<reference evidence="1 4" key="2">
    <citation type="submission" date="2016-01" db="EMBL/GenBank/DDBJ databases">
        <authorList>
            <person name="Oliw E.H."/>
        </authorList>
    </citation>
    <scope>NUCLEOTIDE SEQUENCE [LARGE SCALE GENOMIC DNA]</scope>
    <source>
        <strain evidence="1 4">MDcuke</strain>
    </source>
</reference>
<dbReference type="STRING" id="65700.SY86_16100"/>
<evidence type="ECO:0000313" key="4">
    <source>
        <dbReference type="Proteomes" id="UP000264980"/>
    </source>
</evidence>
<dbReference type="EMBL" id="CP013970">
    <property type="protein sequence ID" value="AXF77707.1"/>
    <property type="molecule type" value="Genomic_DNA"/>
</dbReference>
<evidence type="ECO:0000313" key="1">
    <source>
        <dbReference type="EMBL" id="AXF77707.1"/>
    </source>
</evidence>
<gene>
    <name evidence="1" type="ORF">AV903_19355</name>
    <name evidence="2" type="ORF">SY86_16100</name>
</gene>
<sequence>MPAAEKWSERYPAIMGLWINWIKTGQKVKISAALCAMIRPPVSDPPDRSAAEKPQTAVRMCFICMRQQ</sequence>
<dbReference type="Proteomes" id="UP000033924">
    <property type="component" value="Unassembled WGS sequence"/>
</dbReference>
<protein>
    <submittedName>
        <fullName evidence="2">Uncharacterized protein</fullName>
    </submittedName>
</protein>
<dbReference type="Proteomes" id="UP000264980">
    <property type="component" value="Chromosome"/>
</dbReference>
<evidence type="ECO:0000313" key="2">
    <source>
        <dbReference type="EMBL" id="KKF36618.1"/>
    </source>
</evidence>
<keyword evidence="3" id="KW-1185">Reference proteome</keyword>